<evidence type="ECO:0000313" key="2">
    <source>
        <dbReference type="Proteomes" id="UP000516696"/>
    </source>
</evidence>
<reference evidence="1 2" key="1">
    <citation type="submission" date="2020-03" db="EMBL/GenBank/DDBJ databases">
        <title>Characterization of ganglioside-mimicking enterococci.</title>
        <authorList>
            <person name="Patry R.T."/>
            <person name="Nothaft H."/>
            <person name="Bridger R."/>
            <person name="Shajahan A."/>
            <person name="Huynh S."/>
            <person name="Sanchez S."/>
            <person name="Azadi P."/>
            <person name="Cooper K."/>
            <person name="Miller W.G."/>
            <person name="Parker C.T."/>
            <person name="Wells L."/>
            <person name="Szymanski C.M."/>
        </authorList>
    </citation>
    <scope>NUCLEOTIDE SEQUENCE [LARGE SCALE GENOMIC DNA]</scope>
    <source>
        <strain evidence="1 2">EGM181</strain>
    </source>
</reference>
<dbReference type="AlphaFoldDB" id="A0A366U4W6"/>
<name>A0A366U4W6_ENTGA</name>
<accession>A0A366U4W6</accession>
<protein>
    <submittedName>
        <fullName evidence="1">Uncharacterized protein</fullName>
    </submittedName>
</protein>
<gene>
    <name evidence="1" type="ORF">EGM181_05775</name>
</gene>
<organism evidence="1 2">
    <name type="scientific">Enterococcus gallinarum</name>
    <dbReference type="NCBI Taxonomy" id="1353"/>
    <lineage>
        <taxon>Bacteria</taxon>
        <taxon>Bacillati</taxon>
        <taxon>Bacillota</taxon>
        <taxon>Bacilli</taxon>
        <taxon>Lactobacillales</taxon>
        <taxon>Enterococcaceae</taxon>
        <taxon>Enterococcus</taxon>
    </lineage>
</organism>
<sequence>MDIAVIAVTGFVVLMFVGVVIGKSIDKSEEDGIGKDEVKNQKEKA</sequence>
<dbReference type="RefSeq" id="WP_156232563.1">
    <property type="nucleotide sequence ID" value="NZ_CP050485.1"/>
</dbReference>
<dbReference type="EMBL" id="CP050485">
    <property type="protein sequence ID" value="QOG26798.1"/>
    <property type="molecule type" value="Genomic_DNA"/>
</dbReference>
<dbReference type="Proteomes" id="UP000516696">
    <property type="component" value="Chromosome"/>
</dbReference>
<proteinExistence type="predicted"/>
<evidence type="ECO:0000313" key="1">
    <source>
        <dbReference type="EMBL" id="QOG26798.1"/>
    </source>
</evidence>